<comment type="similarity">
    <text evidence="2">Belongs to the FliH family.</text>
</comment>
<dbReference type="Proteomes" id="UP001224122">
    <property type="component" value="Unassembled WGS sequence"/>
</dbReference>
<comment type="function">
    <text evidence="1">Needed for flagellar regrowth and assembly.</text>
</comment>
<protein>
    <submittedName>
        <fullName evidence="8">Flagellar assembly protein FliH</fullName>
    </submittedName>
</protein>
<keyword evidence="4" id="KW-1005">Bacterial flagellum biogenesis</keyword>
<comment type="caution">
    <text evidence="8">The sequence shown here is derived from an EMBL/GenBank/DDBJ whole genome shotgun (WGS) entry which is preliminary data.</text>
</comment>
<evidence type="ECO:0000256" key="2">
    <source>
        <dbReference type="ARBA" id="ARBA00006602"/>
    </source>
</evidence>
<dbReference type="InterPro" id="IPR018035">
    <property type="entry name" value="Flagellar_FliH/T3SS_HrpE"/>
</dbReference>
<feature type="domain" description="Flagellar assembly protein FliH/Type III secretion system HrpE" evidence="7">
    <location>
        <begin position="133"/>
        <end position="259"/>
    </location>
</feature>
<dbReference type="Pfam" id="PF02108">
    <property type="entry name" value="FliH"/>
    <property type="match status" value="1"/>
</dbReference>
<accession>A0ABT9XVE4</accession>
<organism evidence="8 9">
    <name type="scientific">Neobacillus ginsengisoli</name>
    <dbReference type="NCBI Taxonomy" id="904295"/>
    <lineage>
        <taxon>Bacteria</taxon>
        <taxon>Bacillati</taxon>
        <taxon>Bacillota</taxon>
        <taxon>Bacilli</taxon>
        <taxon>Bacillales</taxon>
        <taxon>Bacillaceae</taxon>
        <taxon>Neobacillus</taxon>
    </lineage>
</organism>
<keyword evidence="6" id="KW-1006">Bacterial flagellum protein export</keyword>
<evidence type="ECO:0000259" key="7">
    <source>
        <dbReference type="Pfam" id="PF02108"/>
    </source>
</evidence>
<evidence type="ECO:0000256" key="5">
    <source>
        <dbReference type="ARBA" id="ARBA00022927"/>
    </source>
</evidence>
<proteinExistence type="inferred from homology"/>
<evidence type="ECO:0000256" key="3">
    <source>
        <dbReference type="ARBA" id="ARBA00022448"/>
    </source>
</evidence>
<evidence type="ECO:0000256" key="6">
    <source>
        <dbReference type="ARBA" id="ARBA00023225"/>
    </source>
</evidence>
<evidence type="ECO:0000256" key="4">
    <source>
        <dbReference type="ARBA" id="ARBA00022795"/>
    </source>
</evidence>
<dbReference type="EMBL" id="JAUSTW010000004">
    <property type="protein sequence ID" value="MDQ0199552.1"/>
    <property type="molecule type" value="Genomic_DNA"/>
</dbReference>
<evidence type="ECO:0000313" key="9">
    <source>
        <dbReference type="Proteomes" id="UP001224122"/>
    </source>
</evidence>
<dbReference type="InterPro" id="IPR051472">
    <property type="entry name" value="T3SS_Stator/FliH"/>
</dbReference>
<keyword evidence="5" id="KW-0653">Protein transport</keyword>
<dbReference type="PANTHER" id="PTHR34982">
    <property type="entry name" value="YOP PROTEINS TRANSLOCATION PROTEIN L"/>
    <property type="match status" value="1"/>
</dbReference>
<evidence type="ECO:0000313" key="8">
    <source>
        <dbReference type="EMBL" id="MDQ0199552.1"/>
    </source>
</evidence>
<dbReference type="PANTHER" id="PTHR34982:SF1">
    <property type="entry name" value="FLAGELLAR ASSEMBLY PROTEIN FLIH"/>
    <property type="match status" value="1"/>
</dbReference>
<gene>
    <name evidence="8" type="ORF">J2S10_002734</name>
</gene>
<keyword evidence="3" id="KW-0813">Transport</keyword>
<sequence>MMKSYSKVFKSSHLSLVEEVKVITQPPISIYKEADESNLDACQESIEGVMAPPIQQLIEEAKEQALAIINRAEQNASLIESTAAEKINKWWEENKLQLDSMSLEAQQQGFEEGFTKGKLEAQSKLEDEYQGKLDQVKHLLQLAYEQKEEIISEAEPFLLELSTAIASQIVKQELESYPQKFVELIKQHILRFKEKERIIVCVHPDDFSFIQSQRAHLVAVVNGETEIKIIPDHSVSSKGCIIRTAYGSVDARIDTQIEEIKTAILEARRETGSGISS</sequence>
<keyword evidence="9" id="KW-1185">Reference proteome</keyword>
<evidence type="ECO:0000256" key="1">
    <source>
        <dbReference type="ARBA" id="ARBA00003041"/>
    </source>
</evidence>
<reference evidence="8 9" key="1">
    <citation type="submission" date="2023-07" db="EMBL/GenBank/DDBJ databases">
        <title>Genomic Encyclopedia of Type Strains, Phase IV (KMG-IV): sequencing the most valuable type-strain genomes for metagenomic binning, comparative biology and taxonomic classification.</title>
        <authorList>
            <person name="Goeker M."/>
        </authorList>
    </citation>
    <scope>NUCLEOTIDE SEQUENCE [LARGE SCALE GENOMIC DNA]</scope>
    <source>
        <strain evidence="8 9">DSM 27594</strain>
    </source>
</reference>
<name>A0ABT9XVE4_9BACI</name>
<keyword evidence="8" id="KW-0282">Flagellum</keyword>
<keyword evidence="8" id="KW-0966">Cell projection</keyword>
<keyword evidence="8" id="KW-0969">Cilium</keyword>
<dbReference type="SUPFAM" id="SSF160527">
    <property type="entry name" value="V-type ATPase subunit E-like"/>
    <property type="match status" value="1"/>
</dbReference>